<dbReference type="PANTHER" id="PTHR21022">
    <property type="entry name" value="PREPHENATE DEHYDRATASE P PROTEIN"/>
    <property type="match status" value="1"/>
</dbReference>
<dbReference type="InterPro" id="IPR045865">
    <property type="entry name" value="ACT-like_dom_sf"/>
</dbReference>
<keyword evidence="5" id="KW-0584">Phenylalanine biosynthesis</keyword>
<dbReference type="Pfam" id="PF00800">
    <property type="entry name" value="PDT"/>
    <property type="match status" value="2"/>
</dbReference>
<dbReference type="Gene3D" id="3.40.190.10">
    <property type="entry name" value="Periplasmic binding protein-like II"/>
    <property type="match status" value="2"/>
</dbReference>
<evidence type="ECO:0000256" key="3">
    <source>
        <dbReference type="ARBA" id="ARBA00022605"/>
    </source>
</evidence>
<keyword evidence="11" id="KW-1185">Reference proteome</keyword>
<feature type="region of interest" description="Disordered" evidence="7">
    <location>
        <begin position="315"/>
        <end position="336"/>
    </location>
</feature>
<evidence type="ECO:0000313" key="11">
    <source>
        <dbReference type="Proteomes" id="UP001345013"/>
    </source>
</evidence>
<feature type="compositionally biased region" description="Polar residues" evidence="7">
    <location>
        <begin position="325"/>
        <end position="335"/>
    </location>
</feature>
<dbReference type="Proteomes" id="UP001345013">
    <property type="component" value="Unassembled WGS sequence"/>
</dbReference>
<dbReference type="PROSITE" id="PS51171">
    <property type="entry name" value="PREPHENATE_DEHYDR_3"/>
    <property type="match status" value="1"/>
</dbReference>
<comment type="caution">
    <text evidence="10">The sequence shown here is derived from an EMBL/GenBank/DDBJ whole genome shotgun (WGS) entry which is preliminary data.</text>
</comment>
<gene>
    <name evidence="10" type="primary">PHA2</name>
    <name evidence="10" type="ORF">LTR24_005073</name>
</gene>
<keyword evidence="4" id="KW-0057">Aromatic amino acid biosynthesis</keyword>
<evidence type="ECO:0000256" key="7">
    <source>
        <dbReference type="SAM" id="MobiDB-lite"/>
    </source>
</evidence>
<dbReference type="PANTHER" id="PTHR21022:SF19">
    <property type="entry name" value="PREPHENATE DEHYDRATASE-RELATED"/>
    <property type="match status" value="1"/>
</dbReference>
<comment type="pathway">
    <text evidence="1">Amino-acid biosynthesis; L-phenylalanine biosynthesis; phenylpyruvate from prephenate: step 1/1.</text>
</comment>
<name>A0ABR0KA29_9EURO</name>
<dbReference type="CDD" id="cd04905">
    <property type="entry name" value="ACT_CM-PDT"/>
    <property type="match status" value="1"/>
</dbReference>
<organism evidence="10 11">
    <name type="scientific">Lithohypha guttulata</name>
    <dbReference type="NCBI Taxonomy" id="1690604"/>
    <lineage>
        <taxon>Eukaryota</taxon>
        <taxon>Fungi</taxon>
        <taxon>Dikarya</taxon>
        <taxon>Ascomycota</taxon>
        <taxon>Pezizomycotina</taxon>
        <taxon>Eurotiomycetes</taxon>
        <taxon>Chaetothyriomycetidae</taxon>
        <taxon>Chaetothyriales</taxon>
        <taxon>Trichomeriaceae</taxon>
        <taxon>Lithohypha</taxon>
    </lineage>
</organism>
<evidence type="ECO:0000256" key="2">
    <source>
        <dbReference type="ARBA" id="ARBA00013147"/>
    </source>
</evidence>
<proteinExistence type="predicted"/>
<evidence type="ECO:0000259" key="8">
    <source>
        <dbReference type="PROSITE" id="PS51171"/>
    </source>
</evidence>
<dbReference type="PIRSF" id="PIRSF001500">
    <property type="entry name" value="Chor_mut_pdt_Ppr"/>
    <property type="match status" value="1"/>
</dbReference>
<dbReference type="EC" id="4.2.1.51" evidence="2"/>
<feature type="domain" description="Prephenate dehydratase" evidence="8">
    <location>
        <begin position="7"/>
        <end position="259"/>
    </location>
</feature>
<dbReference type="InterPro" id="IPR008242">
    <property type="entry name" value="Chor_mutase/pphenate_deHydtase"/>
</dbReference>
<dbReference type="InterPro" id="IPR001086">
    <property type="entry name" value="Preph_deHydtase"/>
</dbReference>
<dbReference type="GO" id="GO:0004664">
    <property type="term" value="F:prephenate dehydratase activity"/>
    <property type="evidence" value="ECO:0007669"/>
    <property type="project" value="UniProtKB-EC"/>
</dbReference>
<evidence type="ECO:0000256" key="4">
    <source>
        <dbReference type="ARBA" id="ARBA00023141"/>
    </source>
</evidence>
<sequence length="391" mass="42975">MEARKRRTAYLGPEASFSHQAAVEALPHTEAVPLPSFKAILKALEESGPDRETPYDYAILPVENSTNGSVVQALDLLAQCGLDPDTSSYPDIEVVDEHYLEVHHCLFVSRAWATEKLTEDEILSLLRYGNDDDSKTAANGPQSGETRDDRSVQAAKMGRLEHTLKELRIKTLFTHPQVWGQCNNILSALLPPGHVERVDMSSTSAAAAYVAGTSSESHAGIAAISSSLAGVKHSKELICIASNIEDEPGANTTRLLVLRNRSRNENTPLLSAEAARENPRVKSLWTFTIAHHIPGSLATTLAVFAKHDFNLSAIQSRPRPRSRSADPQTVSPTSHRNQDRNWQYVFFVECLHSTMLEDLGSVKAEPLNLLQDLKSVTEQVSLLGSWIDRLS</sequence>
<feature type="domain" description="ACT" evidence="9">
    <location>
        <begin position="285"/>
        <end position="381"/>
    </location>
</feature>
<dbReference type="SUPFAM" id="SSF53850">
    <property type="entry name" value="Periplasmic binding protein-like II"/>
    <property type="match status" value="2"/>
</dbReference>
<dbReference type="PROSITE" id="PS51671">
    <property type="entry name" value="ACT"/>
    <property type="match status" value="1"/>
</dbReference>
<reference evidence="10 11" key="1">
    <citation type="submission" date="2023-08" db="EMBL/GenBank/DDBJ databases">
        <title>Black Yeasts Isolated from many extreme environments.</title>
        <authorList>
            <person name="Coleine C."/>
            <person name="Stajich J.E."/>
            <person name="Selbmann L."/>
        </authorList>
    </citation>
    <scope>NUCLEOTIDE SEQUENCE [LARGE SCALE GENOMIC DNA]</scope>
    <source>
        <strain evidence="10 11">CCFEE 5885</strain>
    </source>
</reference>
<dbReference type="SUPFAM" id="SSF55021">
    <property type="entry name" value="ACT-like"/>
    <property type="match status" value="1"/>
</dbReference>
<dbReference type="EMBL" id="JAVRRG010000055">
    <property type="protein sequence ID" value="KAK5092611.1"/>
    <property type="molecule type" value="Genomic_DNA"/>
</dbReference>
<evidence type="ECO:0000256" key="6">
    <source>
        <dbReference type="ARBA" id="ARBA00023239"/>
    </source>
</evidence>
<evidence type="ECO:0000313" key="10">
    <source>
        <dbReference type="EMBL" id="KAK5092611.1"/>
    </source>
</evidence>
<dbReference type="Gene3D" id="3.30.70.260">
    <property type="match status" value="1"/>
</dbReference>
<evidence type="ECO:0000256" key="1">
    <source>
        <dbReference type="ARBA" id="ARBA00004741"/>
    </source>
</evidence>
<evidence type="ECO:0000259" key="9">
    <source>
        <dbReference type="PROSITE" id="PS51671"/>
    </source>
</evidence>
<accession>A0ABR0KA29</accession>
<protein>
    <recommendedName>
        <fullName evidence="2">prephenate dehydratase</fullName>
        <ecNumber evidence="2">4.2.1.51</ecNumber>
    </recommendedName>
</protein>
<keyword evidence="3" id="KW-0028">Amino-acid biosynthesis</keyword>
<keyword evidence="6 10" id="KW-0456">Lyase</keyword>
<dbReference type="InterPro" id="IPR002912">
    <property type="entry name" value="ACT_dom"/>
</dbReference>
<evidence type="ECO:0000256" key="5">
    <source>
        <dbReference type="ARBA" id="ARBA00023222"/>
    </source>
</evidence>